<dbReference type="Gene3D" id="3.40.50.80">
    <property type="entry name" value="Nucleotide-binding domain of ferredoxin-NADP reductase (FNR) module"/>
    <property type="match status" value="1"/>
</dbReference>
<gene>
    <name evidence="2" type="ORF">FC093_21070</name>
</gene>
<dbReference type="OrthoDB" id="9789468at2"/>
<sequence length="92" mass="10468">MRVVKEFAEYILQFLIIVSRLLLSMTATERSEEWQGERGVFTGEMLQKYIGDLTLPHYYVSGPAAMVTAICKTLNEAGVDDDNIRTEEFPGY</sequence>
<feature type="domain" description="Oxidoreductase FAD/NAD(P)-binding" evidence="1">
    <location>
        <begin position="26"/>
        <end position="72"/>
    </location>
</feature>
<dbReference type="SUPFAM" id="SSF52343">
    <property type="entry name" value="Ferredoxin reductase-like, C-terminal NADP-linked domain"/>
    <property type="match status" value="1"/>
</dbReference>
<reference evidence="2 3" key="1">
    <citation type="submission" date="2019-05" db="EMBL/GenBank/DDBJ databases">
        <title>Panacibacter sp. strain 17mud1-8 Genome sequencing and assembly.</title>
        <authorList>
            <person name="Chhetri G."/>
        </authorList>
    </citation>
    <scope>NUCLEOTIDE SEQUENCE [LARGE SCALE GENOMIC DNA]</scope>
    <source>
        <strain evidence="2 3">17mud1-8</strain>
    </source>
</reference>
<dbReference type="Pfam" id="PF00175">
    <property type="entry name" value="NAD_binding_1"/>
    <property type="match status" value="1"/>
</dbReference>
<protein>
    <recommendedName>
        <fullName evidence="1">Oxidoreductase FAD/NAD(P)-binding domain-containing protein</fullName>
    </recommendedName>
</protein>
<dbReference type="EMBL" id="SZQL01000025">
    <property type="protein sequence ID" value="TKK65000.1"/>
    <property type="molecule type" value="Genomic_DNA"/>
</dbReference>
<comment type="caution">
    <text evidence="2">The sequence shown here is derived from an EMBL/GenBank/DDBJ whole genome shotgun (WGS) entry which is preliminary data.</text>
</comment>
<dbReference type="GO" id="GO:0016491">
    <property type="term" value="F:oxidoreductase activity"/>
    <property type="evidence" value="ECO:0007669"/>
    <property type="project" value="InterPro"/>
</dbReference>
<evidence type="ECO:0000313" key="2">
    <source>
        <dbReference type="EMBL" id="TKK65000.1"/>
    </source>
</evidence>
<evidence type="ECO:0000313" key="3">
    <source>
        <dbReference type="Proteomes" id="UP000305848"/>
    </source>
</evidence>
<proteinExistence type="predicted"/>
<dbReference type="InterPro" id="IPR001433">
    <property type="entry name" value="OxRdtase_FAD/NAD-bd"/>
</dbReference>
<dbReference type="Proteomes" id="UP000305848">
    <property type="component" value="Unassembled WGS sequence"/>
</dbReference>
<name>A0A4U3KRS4_9BACT</name>
<dbReference type="InterPro" id="IPR039261">
    <property type="entry name" value="FNR_nucleotide-bd"/>
</dbReference>
<accession>A0A4U3KRS4</accession>
<keyword evidence="3" id="KW-1185">Reference proteome</keyword>
<evidence type="ECO:0000259" key="1">
    <source>
        <dbReference type="Pfam" id="PF00175"/>
    </source>
</evidence>
<dbReference type="AlphaFoldDB" id="A0A4U3KRS4"/>
<organism evidence="2 3">
    <name type="scientific">Ilyomonas limi</name>
    <dbReference type="NCBI Taxonomy" id="2575867"/>
    <lineage>
        <taxon>Bacteria</taxon>
        <taxon>Pseudomonadati</taxon>
        <taxon>Bacteroidota</taxon>
        <taxon>Chitinophagia</taxon>
        <taxon>Chitinophagales</taxon>
        <taxon>Chitinophagaceae</taxon>
        <taxon>Ilyomonas</taxon>
    </lineage>
</organism>